<keyword evidence="2" id="KW-1185">Reference proteome</keyword>
<dbReference type="KEGG" id="ptm:GSPATT00035138001"/>
<reference evidence="1 2" key="1">
    <citation type="journal article" date="2006" name="Nature">
        <title>Global trends of whole-genome duplications revealed by the ciliate Paramecium tetraurelia.</title>
        <authorList>
            <consortium name="Genoscope"/>
            <person name="Aury J.-M."/>
            <person name="Jaillon O."/>
            <person name="Duret L."/>
            <person name="Noel B."/>
            <person name="Jubin C."/>
            <person name="Porcel B.M."/>
            <person name="Segurens B."/>
            <person name="Daubin V."/>
            <person name="Anthouard V."/>
            <person name="Aiach N."/>
            <person name="Arnaiz O."/>
            <person name="Billaut A."/>
            <person name="Beisson J."/>
            <person name="Blanc I."/>
            <person name="Bouhouche K."/>
            <person name="Camara F."/>
            <person name="Duharcourt S."/>
            <person name="Guigo R."/>
            <person name="Gogendeau D."/>
            <person name="Katinka M."/>
            <person name="Keller A.-M."/>
            <person name="Kissmehl R."/>
            <person name="Klotz C."/>
            <person name="Koll F."/>
            <person name="Le Moue A."/>
            <person name="Lepere C."/>
            <person name="Malinsky S."/>
            <person name="Nowacki M."/>
            <person name="Nowak J.K."/>
            <person name="Plattner H."/>
            <person name="Poulain J."/>
            <person name="Ruiz F."/>
            <person name="Serrano V."/>
            <person name="Zagulski M."/>
            <person name="Dessen P."/>
            <person name="Betermier M."/>
            <person name="Weissenbach J."/>
            <person name="Scarpelli C."/>
            <person name="Schachter V."/>
            <person name="Sperling L."/>
            <person name="Meyer E."/>
            <person name="Cohen J."/>
            <person name="Wincker P."/>
        </authorList>
    </citation>
    <scope>NUCLEOTIDE SEQUENCE [LARGE SCALE GENOMIC DNA]</scope>
    <source>
        <strain evidence="1 2">Stock d4-2</strain>
    </source>
</reference>
<dbReference type="PANTHER" id="PTHR38924">
    <property type="entry name" value="ASPARAGINE AND ASPARTATE RICH PROTEIN 1"/>
    <property type="match status" value="1"/>
</dbReference>
<gene>
    <name evidence="1" type="ORF">GSPATT00035138001</name>
</gene>
<organism evidence="1 2">
    <name type="scientific">Paramecium tetraurelia</name>
    <dbReference type="NCBI Taxonomy" id="5888"/>
    <lineage>
        <taxon>Eukaryota</taxon>
        <taxon>Sar</taxon>
        <taxon>Alveolata</taxon>
        <taxon>Ciliophora</taxon>
        <taxon>Intramacronucleata</taxon>
        <taxon>Oligohymenophorea</taxon>
        <taxon>Peniculida</taxon>
        <taxon>Parameciidae</taxon>
        <taxon>Paramecium</taxon>
    </lineage>
</organism>
<dbReference type="PANTHER" id="PTHR38924:SF2">
    <property type="entry name" value="CHROMOSOME UNDETERMINED SCAFFOLD_10, WHOLE GENOME SHOTGUN SEQUENCE"/>
    <property type="match status" value="1"/>
</dbReference>
<evidence type="ECO:0008006" key="3">
    <source>
        <dbReference type="Google" id="ProtNLM"/>
    </source>
</evidence>
<dbReference type="Proteomes" id="UP000000600">
    <property type="component" value="Unassembled WGS sequence"/>
</dbReference>
<dbReference type="EMBL" id="CT868040">
    <property type="protein sequence ID" value="CAK65658.1"/>
    <property type="molecule type" value="Genomic_DNA"/>
</dbReference>
<evidence type="ECO:0000313" key="1">
    <source>
        <dbReference type="EMBL" id="CAK65658.1"/>
    </source>
</evidence>
<dbReference type="RefSeq" id="XP_001433055.1">
    <property type="nucleotide sequence ID" value="XM_001433018.1"/>
</dbReference>
<dbReference type="InParanoid" id="A0C4E1"/>
<evidence type="ECO:0000313" key="2">
    <source>
        <dbReference type="Proteomes" id="UP000000600"/>
    </source>
</evidence>
<dbReference type="Gene3D" id="3.30.40.10">
    <property type="entry name" value="Zinc/RING finger domain, C3HC4 (zinc finger)"/>
    <property type="match status" value="1"/>
</dbReference>
<dbReference type="InterPro" id="IPR013083">
    <property type="entry name" value="Znf_RING/FYVE/PHD"/>
</dbReference>
<sequence length="468" mass="55364">MKKKYLQKQSKFNEQLDINVGLGLPQEKYDENEQCQSCKLTLKQDDRYIPILISTFAKQNRYDTMPMELQNLLNAETLNLFNVSSCKHQFHFKCLANSFKTKLHQEYPSWLISNCPICQQSCNLLYPNSQLEVHFNLFIQELEAILIELNLDLQLSLKYEGREELILFDIFYQLLINILIQMIQQKVDFQRSGKVQIFQQFIRILKHHYKNINYKQNILKFKKGQIFILDIMMLIENQVMSVINKNDFEQEISKILLSLPKQNDDLVKILFTCFEIKFNDELFYGEQNEISSMCITDFYQTQKEISNQIAILLGKNFETFRHRYIKNLCKKCGFFATKQKQGQDIAVCLLCLKTLCLGSCKNYKIGNLSIHAEEEHNCHSVYVCLSSGNVVITSYPMSYVNCFSLFYNNLGQEINQLTYTNLDWDKYNLDMEKVEQISKIILYNQYQQIIRNALNDQNRNRQNVRRNL</sequence>
<name>A0C4E1_PARTE</name>
<accession>A0C4E1</accession>
<protein>
    <recommendedName>
        <fullName evidence="3">RING-type E3 ubiquitin transferase</fullName>
    </recommendedName>
</protein>
<dbReference type="eggNOG" id="ENOG502SZAX">
    <property type="taxonomic scope" value="Eukaryota"/>
</dbReference>
<dbReference type="SUPFAM" id="SSF57850">
    <property type="entry name" value="RING/U-box"/>
    <property type="match status" value="1"/>
</dbReference>
<dbReference type="AlphaFoldDB" id="A0C4E1"/>
<proteinExistence type="predicted"/>
<dbReference type="GeneID" id="5018840"/>
<dbReference type="HOGENOM" id="CLU_584572_0_0_1"/>